<name>A0ABN7WZ36_GIGMA</name>
<dbReference type="Pfam" id="PF04471">
    <property type="entry name" value="Mrr_cat"/>
    <property type="match status" value="1"/>
</dbReference>
<dbReference type="Proteomes" id="UP000789901">
    <property type="component" value="Unassembled WGS sequence"/>
</dbReference>
<gene>
    <name evidence="2" type="ORF">GMARGA_LOCUS35975</name>
</gene>
<organism evidence="2 3">
    <name type="scientific">Gigaspora margarita</name>
    <dbReference type="NCBI Taxonomy" id="4874"/>
    <lineage>
        <taxon>Eukaryota</taxon>
        <taxon>Fungi</taxon>
        <taxon>Fungi incertae sedis</taxon>
        <taxon>Mucoromycota</taxon>
        <taxon>Glomeromycotina</taxon>
        <taxon>Glomeromycetes</taxon>
        <taxon>Diversisporales</taxon>
        <taxon>Gigasporaceae</taxon>
        <taxon>Gigaspora</taxon>
    </lineage>
</organism>
<dbReference type="InterPro" id="IPR007560">
    <property type="entry name" value="Restrct_endonuc_IV_Mrr"/>
</dbReference>
<evidence type="ECO:0000313" key="3">
    <source>
        <dbReference type="Proteomes" id="UP000789901"/>
    </source>
</evidence>
<evidence type="ECO:0000259" key="1">
    <source>
        <dbReference type="Pfam" id="PF04471"/>
    </source>
</evidence>
<evidence type="ECO:0000313" key="2">
    <source>
        <dbReference type="EMBL" id="CAG8842424.1"/>
    </source>
</evidence>
<protein>
    <submittedName>
        <fullName evidence="2">29672_t:CDS:1</fullName>
    </submittedName>
</protein>
<reference evidence="2 3" key="1">
    <citation type="submission" date="2021-06" db="EMBL/GenBank/DDBJ databases">
        <authorList>
            <person name="Kallberg Y."/>
            <person name="Tangrot J."/>
            <person name="Rosling A."/>
        </authorList>
    </citation>
    <scope>NUCLEOTIDE SEQUENCE [LARGE SCALE GENOMIC DNA]</scope>
    <source>
        <strain evidence="2 3">120-4 pot B 10/14</strain>
    </source>
</reference>
<comment type="caution">
    <text evidence="2">The sequence shown here is derived from an EMBL/GenBank/DDBJ whole genome shotgun (WGS) entry which is preliminary data.</text>
</comment>
<dbReference type="EMBL" id="CAJVQB010068948">
    <property type="protein sequence ID" value="CAG8842424.1"/>
    <property type="molecule type" value="Genomic_DNA"/>
</dbReference>
<sequence length="210" mass="24157">MSLSDSIIDKNIVSFLHQNGFNYNDKRIQNTIKEWVDKCFKPEIYTSLGSHYHGKKFENNVRNFVTEIGGQAAITKVLDNGFDITVTFDRINVVMQLKYHYISSGKKVSIKVDDVCVFVGAFETQYRNSDFYGIFLTNSSVTFSNECQNFKNSYKKIHLYTVDNLFNLLCELNQAHSTVTFDNSLVSMEAMGIETVILEFNNIKVQYQNV</sequence>
<accession>A0ABN7WZ36</accession>
<proteinExistence type="predicted"/>
<feature type="non-terminal residue" evidence="2">
    <location>
        <position position="210"/>
    </location>
</feature>
<keyword evidence="3" id="KW-1185">Reference proteome</keyword>
<feature type="domain" description="Restriction endonuclease type IV Mrr" evidence="1">
    <location>
        <begin position="53"/>
        <end position="169"/>
    </location>
</feature>